<evidence type="ECO:0000313" key="2">
    <source>
        <dbReference type="Proteomes" id="UP001234297"/>
    </source>
</evidence>
<proteinExistence type="predicted"/>
<comment type="caution">
    <text evidence="1">The sequence shown here is derived from an EMBL/GenBank/DDBJ whole genome shotgun (WGS) entry which is preliminary data.</text>
</comment>
<keyword evidence="2" id="KW-1185">Reference proteome</keyword>
<protein>
    <submittedName>
        <fullName evidence="1">Uncharacterized protein</fullName>
    </submittedName>
</protein>
<accession>A0ACC2LRL3</accession>
<gene>
    <name evidence="1" type="ORF">MRB53_010339</name>
</gene>
<dbReference type="Proteomes" id="UP001234297">
    <property type="component" value="Chromosome 3"/>
</dbReference>
<reference evidence="1 2" key="1">
    <citation type="journal article" date="2022" name="Hortic Res">
        <title>A haplotype resolved chromosomal level avocado genome allows analysis of novel avocado genes.</title>
        <authorList>
            <person name="Nath O."/>
            <person name="Fletcher S.J."/>
            <person name="Hayward A."/>
            <person name="Shaw L.M."/>
            <person name="Masouleh A.K."/>
            <person name="Furtado A."/>
            <person name="Henry R.J."/>
            <person name="Mitter N."/>
        </authorList>
    </citation>
    <scope>NUCLEOTIDE SEQUENCE [LARGE SCALE GENOMIC DNA]</scope>
    <source>
        <strain evidence="2">cv. Hass</strain>
    </source>
</reference>
<name>A0ACC2LRL3_PERAE</name>
<evidence type="ECO:0000313" key="1">
    <source>
        <dbReference type="EMBL" id="KAJ8636072.1"/>
    </source>
</evidence>
<sequence length="85" mass="9861">MEMSIAKMQTSSPLFYISLTSRIERQAALILTKTWIHELITEYLCQYRPLPTVCSFLLQHCPNHWAVPRHLPHLPSRTNNPACTL</sequence>
<dbReference type="EMBL" id="CM056811">
    <property type="protein sequence ID" value="KAJ8636072.1"/>
    <property type="molecule type" value="Genomic_DNA"/>
</dbReference>
<organism evidence="1 2">
    <name type="scientific">Persea americana</name>
    <name type="common">Avocado</name>
    <dbReference type="NCBI Taxonomy" id="3435"/>
    <lineage>
        <taxon>Eukaryota</taxon>
        <taxon>Viridiplantae</taxon>
        <taxon>Streptophyta</taxon>
        <taxon>Embryophyta</taxon>
        <taxon>Tracheophyta</taxon>
        <taxon>Spermatophyta</taxon>
        <taxon>Magnoliopsida</taxon>
        <taxon>Magnoliidae</taxon>
        <taxon>Laurales</taxon>
        <taxon>Lauraceae</taxon>
        <taxon>Persea</taxon>
    </lineage>
</organism>